<name>A0A9P1G3W6_9DINO</name>
<dbReference type="EMBL" id="CAMXCT010002724">
    <property type="protein sequence ID" value="CAI4000039.1"/>
    <property type="molecule type" value="Genomic_DNA"/>
</dbReference>
<evidence type="ECO:0000313" key="5">
    <source>
        <dbReference type="EMBL" id="CAL4787351.1"/>
    </source>
</evidence>
<dbReference type="EMBL" id="CAMXCT030002724">
    <property type="protein sequence ID" value="CAL4787351.1"/>
    <property type="molecule type" value="Genomic_DNA"/>
</dbReference>
<comment type="caution">
    <text evidence="3">The sequence shown here is derived from an EMBL/GenBank/DDBJ whole genome shotgun (WGS) entry which is preliminary data.</text>
</comment>
<dbReference type="Proteomes" id="UP001152797">
    <property type="component" value="Unassembled WGS sequence"/>
</dbReference>
<evidence type="ECO:0000256" key="1">
    <source>
        <dbReference type="SAM" id="MobiDB-lite"/>
    </source>
</evidence>
<dbReference type="OrthoDB" id="438641at2759"/>
<dbReference type="AlphaFoldDB" id="A0A9P1G3W6"/>
<feature type="region of interest" description="Disordered" evidence="1">
    <location>
        <begin position="94"/>
        <end position="120"/>
    </location>
</feature>
<accession>A0A9P1G3W6</accession>
<protein>
    <submittedName>
        <fullName evidence="5">Alpha-galactosidase (Melibiase)</fullName>
    </submittedName>
</protein>
<dbReference type="InterPro" id="IPR046341">
    <property type="entry name" value="SET_dom_sf"/>
</dbReference>
<dbReference type="PANTHER" id="PTHR12197">
    <property type="entry name" value="HISTONE-LYSINE N-METHYLTRANSFERASE SMYD"/>
    <property type="match status" value="1"/>
</dbReference>
<dbReference type="Gene3D" id="2.170.270.10">
    <property type="entry name" value="SET domain"/>
    <property type="match status" value="1"/>
</dbReference>
<dbReference type="InterPro" id="IPR050869">
    <property type="entry name" value="H3K4_H4K5_MeTrfase"/>
</dbReference>
<dbReference type="Pfam" id="PF00856">
    <property type="entry name" value="SET"/>
    <property type="match status" value="1"/>
</dbReference>
<dbReference type="SUPFAM" id="SSF82199">
    <property type="entry name" value="SET domain"/>
    <property type="match status" value="1"/>
</dbReference>
<reference evidence="4" key="2">
    <citation type="submission" date="2024-04" db="EMBL/GenBank/DDBJ databases">
        <authorList>
            <person name="Chen Y."/>
            <person name="Shah S."/>
            <person name="Dougan E. K."/>
            <person name="Thang M."/>
            <person name="Chan C."/>
        </authorList>
    </citation>
    <scope>NUCLEOTIDE SEQUENCE [LARGE SCALE GENOMIC DNA]</scope>
</reference>
<feature type="compositionally biased region" description="Polar residues" evidence="1">
    <location>
        <begin position="94"/>
        <end position="107"/>
    </location>
</feature>
<proteinExistence type="predicted"/>
<organism evidence="3">
    <name type="scientific">Cladocopium goreaui</name>
    <dbReference type="NCBI Taxonomy" id="2562237"/>
    <lineage>
        <taxon>Eukaryota</taxon>
        <taxon>Sar</taxon>
        <taxon>Alveolata</taxon>
        <taxon>Dinophyceae</taxon>
        <taxon>Suessiales</taxon>
        <taxon>Symbiodiniaceae</taxon>
        <taxon>Cladocopium</taxon>
    </lineage>
</organism>
<evidence type="ECO:0000259" key="2">
    <source>
        <dbReference type="PROSITE" id="PS50280"/>
    </source>
</evidence>
<dbReference type="PANTHER" id="PTHR12197:SF251">
    <property type="entry name" value="EG:BACR7C10.4 PROTEIN"/>
    <property type="match status" value="1"/>
</dbReference>
<evidence type="ECO:0000313" key="4">
    <source>
        <dbReference type="EMBL" id="CAL1153414.1"/>
    </source>
</evidence>
<feature type="domain" description="SET" evidence="2">
    <location>
        <begin position="137"/>
        <end position="310"/>
    </location>
</feature>
<dbReference type="EMBL" id="CAMXCT020002724">
    <property type="protein sequence ID" value="CAL1153414.1"/>
    <property type="molecule type" value="Genomic_DNA"/>
</dbReference>
<gene>
    <name evidence="3" type="ORF">C1SCF055_LOCUS26191</name>
</gene>
<sequence>MARRKQSLQRVHEEGKRVFDELSEKLYTLEVQKNDVDEEVGRLQTLVADLENQLASVRRQRDELQRSSASASTGRPESGGLELGVAVGRSSKAFTASVTSDTRSRASLDSPGQKPGSDAAAFFTGPELNCLGFCSRSTSELRSSPKANLMQGKVHPNASTEDVVFQEKGFRAKSAEHLVLEVLSSPEAKLWKKLSHLDRSQGPHPQQPPEARAQVAHLYQGPVHHLQGHCVKIPEGITEEEWEEVYSKVRFNSFHLNGCCFLPVMALFNHSCAPNAAITQLPPHSECHTAMVVVAELGISKGTEIVYSYNSDCLTVPLQVRRQRLLSNWGFLCKCSRCEAEDSRPEADSEVQQNLFFCDTDELEDLLSQENGKLHDLQLYHSRQEAADDQIPSNLMNLKSPSLLGERSLLIGHFPLQD</sequence>
<feature type="region of interest" description="Disordered" evidence="1">
    <location>
        <begin position="58"/>
        <end position="82"/>
    </location>
</feature>
<dbReference type="InterPro" id="IPR001214">
    <property type="entry name" value="SET_dom"/>
</dbReference>
<reference evidence="3" key="1">
    <citation type="submission" date="2022-10" db="EMBL/GenBank/DDBJ databases">
        <authorList>
            <person name="Chen Y."/>
            <person name="Dougan E. K."/>
            <person name="Chan C."/>
            <person name="Rhodes N."/>
            <person name="Thang M."/>
        </authorList>
    </citation>
    <scope>NUCLEOTIDE SEQUENCE</scope>
</reference>
<evidence type="ECO:0000313" key="6">
    <source>
        <dbReference type="Proteomes" id="UP001152797"/>
    </source>
</evidence>
<feature type="compositionally biased region" description="Polar residues" evidence="1">
    <location>
        <begin position="66"/>
        <end position="75"/>
    </location>
</feature>
<dbReference type="CDD" id="cd20071">
    <property type="entry name" value="SET_SMYD"/>
    <property type="match status" value="1"/>
</dbReference>
<keyword evidence="6" id="KW-1185">Reference proteome</keyword>
<dbReference type="GO" id="GO:0005634">
    <property type="term" value="C:nucleus"/>
    <property type="evidence" value="ECO:0007669"/>
    <property type="project" value="TreeGrafter"/>
</dbReference>
<evidence type="ECO:0000313" key="3">
    <source>
        <dbReference type="EMBL" id="CAI4000039.1"/>
    </source>
</evidence>
<dbReference type="PROSITE" id="PS50280">
    <property type="entry name" value="SET"/>
    <property type="match status" value="1"/>
</dbReference>